<proteinExistence type="predicted"/>
<reference evidence="1" key="1">
    <citation type="submission" date="2020-05" db="EMBL/GenBank/DDBJ databases">
        <title>Large-scale comparative analyses of tick genomes elucidate their genetic diversity and vector capacities.</title>
        <authorList>
            <person name="Jia N."/>
            <person name="Wang J."/>
            <person name="Shi W."/>
            <person name="Du L."/>
            <person name="Sun Y."/>
            <person name="Zhan W."/>
            <person name="Jiang J."/>
            <person name="Wang Q."/>
            <person name="Zhang B."/>
            <person name="Ji P."/>
            <person name="Sakyi L.B."/>
            <person name="Cui X."/>
            <person name="Yuan T."/>
            <person name="Jiang B."/>
            <person name="Yang W."/>
            <person name="Lam T.T.-Y."/>
            <person name="Chang Q."/>
            <person name="Ding S."/>
            <person name="Wang X."/>
            <person name="Zhu J."/>
            <person name="Ruan X."/>
            <person name="Zhao L."/>
            <person name="Wei J."/>
            <person name="Que T."/>
            <person name="Du C."/>
            <person name="Cheng J."/>
            <person name="Dai P."/>
            <person name="Han X."/>
            <person name="Huang E."/>
            <person name="Gao Y."/>
            <person name="Liu J."/>
            <person name="Shao H."/>
            <person name="Ye R."/>
            <person name="Li L."/>
            <person name="Wei W."/>
            <person name="Wang X."/>
            <person name="Wang C."/>
            <person name="Yang T."/>
            <person name="Huo Q."/>
            <person name="Li W."/>
            <person name="Guo W."/>
            <person name="Chen H."/>
            <person name="Zhou L."/>
            <person name="Ni X."/>
            <person name="Tian J."/>
            <person name="Zhou Y."/>
            <person name="Sheng Y."/>
            <person name="Liu T."/>
            <person name="Pan Y."/>
            <person name="Xia L."/>
            <person name="Li J."/>
            <person name="Zhao F."/>
            <person name="Cao W."/>
        </authorList>
    </citation>
    <scope>NUCLEOTIDE SEQUENCE</scope>
    <source>
        <strain evidence="1">Hyas-2018</strain>
    </source>
</reference>
<keyword evidence="2" id="KW-1185">Reference proteome</keyword>
<sequence>MEQGNRKRRCRSERRLTALTHQQRRRSRKTTGKEQHQRSTRVSPAGNAAAAPPHHHGDARSPRIPPAWTSRLCSLHPNLQVAATTTCPPGQAKEEANPAGSEEPWPNEAARVMMQKAARDQGFTNWLLQVATNNRSGGAHKGATRTTGLPKPAAKMAAIPEPAATTAPAATYRSQAAAMQVGLLATPTAEPTEVQEDMARDTSCLLLLKDDVRFTRRAVSVVGGPS</sequence>
<comment type="caution">
    <text evidence="1">The sequence shown here is derived from an EMBL/GenBank/DDBJ whole genome shotgun (WGS) entry which is preliminary data.</text>
</comment>
<protein>
    <submittedName>
        <fullName evidence="1">Uncharacterized protein</fullName>
    </submittedName>
</protein>
<accession>A0ACB7STK9</accession>
<dbReference type="EMBL" id="CM023482">
    <property type="protein sequence ID" value="KAH6938537.1"/>
    <property type="molecule type" value="Genomic_DNA"/>
</dbReference>
<dbReference type="Proteomes" id="UP000821845">
    <property type="component" value="Chromosome 2"/>
</dbReference>
<name>A0ACB7STK9_HYAAI</name>
<evidence type="ECO:0000313" key="1">
    <source>
        <dbReference type="EMBL" id="KAH6938537.1"/>
    </source>
</evidence>
<evidence type="ECO:0000313" key="2">
    <source>
        <dbReference type="Proteomes" id="UP000821845"/>
    </source>
</evidence>
<organism evidence="1 2">
    <name type="scientific">Hyalomma asiaticum</name>
    <name type="common">Tick</name>
    <dbReference type="NCBI Taxonomy" id="266040"/>
    <lineage>
        <taxon>Eukaryota</taxon>
        <taxon>Metazoa</taxon>
        <taxon>Ecdysozoa</taxon>
        <taxon>Arthropoda</taxon>
        <taxon>Chelicerata</taxon>
        <taxon>Arachnida</taxon>
        <taxon>Acari</taxon>
        <taxon>Parasitiformes</taxon>
        <taxon>Ixodida</taxon>
        <taxon>Ixodoidea</taxon>
        <taxon>Ixodidae</taxon>
        <taxon>Hyalomminae</taxon>
        <taxon>Hyalomma</taxon>
    </lineage>
</organism>
<gene>
    <name evidence="1" type="ORF">HPB50_010329</name>
</gene>